<dbReference type="Proteomes" id="UP000469125">
    <property type="component" value="Unassembled WGS sequence"/>
</dbReference>
<sequence length="209" mass="24539">MYRALEESQWLYEHVLNEYQKQVVSETITEIDNKEKKYSLDAFWKVDEEIGGLGGYNLPKHPANNPFPYGIKRSIFRPLQYASSEMDIRDIRYGSRYVVQYAGMHLEATTRFYLIVNQKLRKLRNFNSTLGKVVHQLGQMQLLDKKTIESLYVFIKLFNKSKHEVNQDRARQRLFTVSDALVVYLTVRILGNRILQEIDPGELESTVEL</sequence>
<keyword evidence="2" id="KW-1185">Reference proteome</keyword>
<proteinExistence type="predicted"/>
<reference evidence="1 2" key="1">
    <citation type="submission" date="2019-11" db="EMBL/GenBank/DDBJ databases">
        <authorList>
            <person name="Li X."/>
        </authorList>
    </citation>
    <scope>NUCLEOTIDE SEQUENCE [LARGE SCALE GENOMIC DNA]</scope>
    <source>
        <strain evidence="1 2">L9</strain>
    </source>
</reference>
<accession>A0A6N8FIL3</accession>
<dbReference type="RefSeq" id="WP_155669278.1">
    <property type="nucleotide sequence ID" value="NZ_WOCA01000010.1"/>
</dbReference>
<evidence type="ECO:0000313" key="1">
    <source>
        <dbReference type="EMBL" id="MUK89305.1"/>
    </source>
</evidence>
<name>A0A6N8FIL3_9BACI</name>
<organism evidence="1 2">
    <name type="scientific">Ornithinibacillus caprae</name>
    <dbReference type="NCBI Taxonomy" id="2678566"/>
    <lineage>
        <taxon>Bacteria</taxon>
        <taxon>Bacillati</taxon>
        <taxon>Bacillota</taxon>
        <taxon>Bacilli</taxon>
        <taxon>Bacillales</taxon>
        <taxon>Bacillaceae</taxon>
        <taxon>Ornithinibacillus</taxon>
    </lineage>
</organism>
<evidence type="ECO:0000313" key="2">
    <source>
        <dbReference type="Proteomes" id="UP000469125"/>
    </source>
</evidence>
<protein>
    <submittedName>
        <fullName evidence="1">Uncharacterized protein</fullName>
    </submittedName>
</protein>
<gene>
    <name evidence="1" type="ORF">GMD78_13080</name>
</gene>
<comment type="caution">
    <text evidence="1">The sequence shown here is derived from an EMBL/GenBank/DDBJ whole genome shotgun (WGS) entry which is preliminary data.</text>
</comment>
<dbReference type="EMBL" id="WOCA01000010">
    <property type="protein sequence ID" value="MUK89305.1"/>
    <property type="molecule type" value="Genomic_DNA"/>
</dbReference>
<dbReference type="AlphaFoldDB" id="A0A6N8FIL3"/>